<dbReference type="GO" id="GO:0047429">
    <property type="term" value="F:nucleoside triphosphate diphosphatase activity"/>
    <property type="evidence" value="ECO:0007669"/>
    <property type="project" value="UniProtKB-EC"/>
</dbReference>
<dbReference type="EMBL" id="JAATLJ010000001">
    <property type="protein sequence ID" value="NIZ40762.1"/>
    <property type="molecule type" value="Genomic_DNA"/>
</dbReference>
<dbReference type="PANTHER" id="PTHR43213:SF5">
    <property type="entry name" value="BIFUNCTIONAL DTTP_UTP PYROPHOSPHATASE_METHYLTRANSFERASE PROTEIN-RELATED"/>
    <property type="match status" value="1"/>
</dbReference>
<dbReference type="GO" id="GO:0009117">
    <property type="term" value="P:nucleotide metabolic process"/>
    <property type="evidence" value="ECO:0007669"/>
    <property type="project" value="UniProtKB-KW"/>
</dbReference>
<dbReference type="NCBIfam" id="TIGR00172">
    <property type="entry name" value="maf"/>
    <property type="match status" value="1"/>
</dbReference>
<evidence type="ECO:0000313" key="5">
    <source>
        <dbReference type="EMBL" id="NIZ40762.1"/>
    </source>
</evidence>
<comment type="function">
    <text evidence="4">Nucleoside triphosphate pyrophosphatase that hydrolyzes dTTP and UTP. May have a dual role in cell division arrest and in preventing the incorporation of modified nucleotides into cellular nucleic acids.</text>
</comment>
<keyword evidence="2 4" id="KW-0378">Hydrolase</keyword>
<dbReference type="Pfam" id="PF02545">
    <property type="entry name" value="Maf"/>
    <property type="match status" value="1"/>
</dbReference>
<keyword evidence="4" id="KW-0963">Cytoplasm</keyword>
<protein>
    <recommendedName>
        <fullName evidence="4">dTTP/UTP pyrophosphatase</fullName>
        <shortName evidence="4">dTTPase/UTPase</shortName>
        <ecNumber evidence="4">3.6.1.9</ecNumber>
    </recommendedName>
    <alternativeName>
        <fullName evidence="4">Nucleoside triphosphate pyrophosphatase</fullName>
    </alternativeName>
    <alternativeName>
        <fullName evidence="4">Nucleotide pyrophosphatase</fullName>
        <shortName evidence="4">Nucleotide PPase</shortName>
    </alternativeName>
</protein>
<evidence type="ECO:0000256" key="3">
    <source>
        <dbReference type="ARBA" id="ARBA00023080"/>
    </source>
</evidence>
<dbReference type="InterPro" id="IPR029001">
    <property type="entry name" value="ITPase-like_fam"/>
</dbReference>
<gene>
    <name evidence="5" type="primary">maf</name>
    <name evidence="5" type="ORF">HCT14_04475</name>
</gene>
<organism evidence="5 6">
    <name type="scientific">Entomospira entomophila</name>
    <dbReference type="NCBI Taxonomy" id="2719988"/>
    <lineage>
        <taxon>Bacteria</taxon>
        <taxon>Pseudomonadati</taxon>
        <taxon>Spirochaetota</taxon>
        <taxon>Spirochaetia</taxon>
        <taxon>Spirochaetales</taxon>
        <taxon>Spirochaetaceae</taxon>
        <taxon>Entomospira</taxon>
    </lineage>
</organism>
<dbReference type="PANTHER" id="PTHR43213">
    <property type="entry name" value="BIFUNCTIONAL DTTP/UTP PYROPHOSPHATASE/METHYLTRANSFERASE PROTEIN-RELATED"/>
    <property type="match status" value="1"/>
</dbReference>
<dbReference type="EC" id="3.6.1.9" evidence="4"/>
<comment type="cofactor">
    <cofactor evidence="1 4">
        <name>a divalent metal cation</name>
        <dbReference type="ChEBI" id="CHEBI:60240"/>
    </cofactor>
</comment>
<comment type="subcellular location">
    <subcellularLocation>
        <location evidence="4">Cytoplasm</location>
    </subcellularLocation>
</comment>
<accession>A0A968GA75</accession>
<evidence type="ECO:0000256" key="2">
    <source>
        <dbReference type="ARBA" id="ARBA00022801"/>
    </source>
</evidence>
<comment type="catalytic activity">
    <reaction evidence="4">
        <text>UTP + H2O = UMP + diphosphate + H(+)</text>
        <dbReference type="Rhea" id="RHEA:29395"/>
        <dbReference type="ChEBI" id="CHEBI:15377"/>
        <dbReference type="ChEBI" id="CHEBI:15378"/>
        <dbReference type="ChEBI" id="CHEBI:33019"/>
        <dbReference type="ChEBI" id="CHEBI:46398"/>
        <dbReference type="ChEBI" id="CHEBI:57865"/>
        <dbReference type="EC" id="3.6.1.9"/>
    </reaction>
</comment>
<comment type="catalytic activity">
    <reaction evidence="4">
        <text>dTTP + H2O = dTMP + diphosphate + H(+)</text>
        <dbReference type="Rhea" id="RHEA:28534"/>
        <dbReference type="ChEBI" id="CHEBI:15377"/>
        <dbReference type="ChEBI" id="CHEBI:15378"/>
        <dbReference type="ChEBI" id="CHEBI:33019"/>
        <dbReference type="ChEBI" id="CHEBI:37568"/>
        <dbReference type="ChEBI" id="CHEBI:63528"/>
        <dbReference type="EC" id="3.6.1.9"/>
    </reaction>
</comment>
<name>A0A968GA75_9SPIO</name>
<evidence type="ECO:0000256" key="4">
    <source>
        <dbReference type="HAMAP-Rule" id="MF_00528"/>
    </source>
</evidence>
<dbReference type="AlphaFoldDB" id="A0A968GA75"/>
<dbReference type="CDD" id="cd00555">
    <property type="entry name" value="Maf"/>
    <property type="match status" value="1"/>
</dbReference>
<dbReference type="GO" id="GO:0005737">
    <property type="term" value="C:cytoplasm"/>
    <property type="evidence" value="ECO:0007669"/>
    <property type="project" value="UniProtKB-SubCell"/>
</dbReference>
<feature type="site" description="Important for substrate specificity" evidence="4">
    <location>
        <position position="157"/>
    </location>
</feature>
<feature type="active site" description="Proton acceptor" evidence="4">
    <location>
        <position position="72"/>
    </location>
</feature>
<comment type="caution">
    <text evidence="4">Lacks conserved residue(s) required for the propagation of feature annotation.</text>
</comment>
<evidence type="ECO:0000256" key="1">
    <source>
        <dbReference type="ARBA" id="ARBA00001968"/>
    </source>
</evidence>
<feature type="site" description="Important for substrate specificity" evidence="4">
    <location>
        <position position="12"/>
    </location>
</feature>
<dbReference type="Gene3D" id="3.90.950.10">
    <property type="match status" value="1"/>
</dbReference>
<comment type="similarity">
    <text evidence="4">Belongs to the Maf family. YhdE subfamily.</text>
</comment>
<keyword evidence="3 4" id="KW-0546">Nucleotide metabolism</keyword>
<sequence>METIILASSSPRRQELLRTAGIPFVAAPTDVDETLPKEIEPHVAVLTLANKKIDAFISANQRGGCNWVLAADTLVRFNGNNIGKPKTREEADLLLQQLSGKQHTVYTAMVLYNKPLKRKIESVDVSSIKMVTLSNKDREWYLDTGEWQDVAGGYRLQGKAQYFIEELIGAPSTVIGLPLHKLYKMLAKLNYNFQD</sequence>
<dbReference type="HAMAP" id="MF_00528">
    <property type="entry name" value="Maf"/>
    <property type="match status" value="1"/>
</dbReference>
<proteinExistence type="inferred from homology"/>
<dbReference type="Proteomes" id="UP000711995">
    <property type="component" value="Unassembled WGS sequence"/>
</dbReference>
<reference evidence="5 6" key="1">
    <citation type="submission" date="2020-03" db="EMBL/GenBank/DDBJ databases">
        <title>Spirochaetal bacteria isolated from arthropods constitute a novel genus Entomospira genus novum within the order Spirochaetales.</title>
        <authorList>
            <person name="Grana-Miraglia L."/>
            <person name="Sikutova S."/>
            <person name="Fingerle V."/>
            <person name="Sing A."/>
            <person name="Castillo-Ramirez S."/>
            <person name="Margos G."/>
            <person name="Rudolf I."/>
        </authorList>
    </citation>
    <scope>NUCLEOTIDE SEQUENCE [LARGE SCALE GENOMIC DNA]</scope>
    <source>
        <strain evidence="5 6">BR193</strain>
    </source>
</reference>
<dbReference type="PIRSF" id="PIRSF006305">
    <property type="entry name" value="Maf"/>
    <property type="match status" value="1"/>
</dbReference>
<dbReference type="SUPFAM" id="SSF52972">
    <property type="entry name" value="ITPase-like"/>
    <property type="match status" value="1"/>
</dbReference>
<keyword evidence="6" id="KW-1185">Reference proteome</keyword>
<evidence type="ECO:0000313" key="6">
    <source>
        <dbReference type="Proteomes" id="UP000711995"/>
    </source>
</evidence>
<feature type="site" description="Important for substrate specificity" evidence="4">
    <location>
        <position position="73"/>
    </location>
</feature>
<dbReference type="RefSeq" id="WP_167700344.1">
    <property type="nucleotide sequence ID" value="NZ_CP118174.1"/>
</dbReference>
<comment type="caution">
    <text evidence="5">The sequence shown here is derived from an EMBL/GenBank/DDBJ whole genome shotgun (WGS) entry which is preliminary data.</text>
</comment>
<dbReference type="InterPro" id="IPR003697">
    <property type="entry name" value="Maf-like"/>
</dbReference>